<dbReference type="AlphaFoldDB" id="A0A556PDT4"/>
<dbReference type="Gene3D" id="3.40.710.10">
    <property type="entry name" value="DD-peptidase/beta-lactamase superfamily"/>
    <property type="match status" value="1"/>
</dbReference>
<evidence type="ECO:0000313" key="3">
    <source>
        <dbReference type="EMBL" id="TSJ62556.1"/>
    </source>
</evidence>
<dbReference type="InterPro" id="IPR012338">
    <property type="entry name" value="Beta-lactam/transpept-like"/>
</dbReference>
<dbReference type="InterPro" id="IPR001466">
    <property type="entry name" value="Beta-lactam-related"/>
</dbReference>
<sequence length="342" mass="38759">MVHQVIKYLDQCIENRKIPGYALAVVDSDQTILEAYNGVNGEQDHTPINIHTVFDLASLTKVTATLPVILKLIEQEKIQLDDSINNYFSFHFSREISVKELLQHSSGLQAFYPFHHMSNFSKDAIIQKIIELESRTETSNEITYSDLNFILLGLLAENITGKPLDVLADKIIFEPLEMNHTCFNPSLNLSFAATEWDSSSEQYIQGKVHDENARHMDGVAGHAGLFSTLTDMKKYAQAWLKQNDDDFLAETTRQFSIETKFVSSNQARGLGWQFNKGVQIAGEQFSDWSFGHTGFTGTSIWFDDSRKKAVILLTNRVHYGRENSIASLRKEVHNLVFDSLSN</sequence>
<feature type="domain" description="Beta-lactamase-related" evidence="2">
    <location>
        <begin position="7"/>
        <end position="323"/>
    </location>
</feature>
<organism evidence="3 4">
    <name type="scientific">Allobacillus salarius</name>
    <dbReference type="NCBI Taxonomy" id="1955272"/>
    <lineage>
        <taxon>Bacteria</taxon>
        <taxon>Bacillati</taxon>
        <taxon>Bacillota</taxon>
        <taxon>Bacilli</taxon>
        <taxon>Bacillales</taxon>
        <taxon>Bacillaceae</taxon>
        <taxon>Allobacillus</taxon>
    </lineage>
</organism>
<dbReference type="InterPro" id="IPR050789">
    <property type="entry name" value="Diverse_Enzym_Activities"/>
</dbReference>
<keyword evidence="1" id="KW-0378">Hydrolase</keyword>
<gene>
    <name evidence="3" type="ORF">FPQ13_09570</name>
</gene>
<dbReference type="RefSeq" id="WP_144089121.1">
    <property type="nucleotide sequence ID" value="NZ_VMHE01000018.1"/>
</dbReference>
<keyword evidence="4" id="KW-1185">Reference proteome</keyword>
<dbReference type="PANTHER" id="PTHR43283:SF11">
    <property type="entry name" value="BETA-LACTAMASE-RELATED DOMAIN-CONTAINING PROTEIN"/>
    <property type="match status" value="1"/>
</dbReference>
<dbReference type="GO" id="GO:0016787">
    <property type="term" value="F:hydrolase activity"/>
    <property type="evidence" value="ECO:0007669"/>
    <property type="project" value="UniProtKB-KW"/>
</dbReference>
<dbReference type="Proteomes" id="UP000316425">
    <property type="component" value="Unassembled WGS sequence"/>
</dbReference>
<dbReference type="Pfam" id="PF00144">
    <property type="entry name" value="Beta-lactamase"/>
    <property type="match status" value="1"/>
</dbReference>
<name>A0A556PDT4_9BACI</name>
<dbReference type="PANTHER" id="PTHR43283">
    <property type="entry name" value="BETA-LACTAMASE-RELATED"/>
    <property type="match status" value="1"/>
</dbReference>
<evidence type="ECO:0000259" key="2">
    <source>
        <dbReference type="Pfam" id="PF00144"/>
    </source>
</evidence>
<dbReference type="OrthoDB" id="9770183at2"/>
<evidence type="ECO:0000313" key="4">
    <source>
        <dbReference type="Proteomes" id="UP000316425"/>
    </source>
</evidence>
<proteinExistence type="predicted"/>
<accession>A0A556PDT4</accession>
<dbReference type="EMBL" id="VMHE01000018">
    <property type="protein sequence ID" value="TSJ62556.1"/>
    <property type="molecule type" value="Genomic_DNA"/>
</dbReference>
<protein>
    <submittedName>
        <fullName evidence="3">Beta-lactamase family protein</fullName>
    </submittedName>
</protein>
<dbReference type="SUPFAM" id="SSF56601">
    <property type="entry name" value="beta-lactamase/transpeptidase-like"/>
    <property type="match status" value="1"/>
</dbReference>
<reference evidence="3 4" key="1">
    <citation type="submission" date="2019-07" db="EMBL/GenBank/DDBJ databases">
        <title>Allobacillus sp. nov. SKP isolated from shrimp paste of Euphausiacea.</title>
        <authorList>
            <person name="Kanchanasin P."/>
            <person name="Tanasupawat S."/>
            <person name="Shi W."/>
            <person name="Wu L."/>
            <person name="Ma J."/>
        </authorList>
    </citation>
    <scope>NUCLEOTIDE SEQUENCE [LARGE SCALE GENOMIC DNA]</scope>
    <source>
        <strain evidence="3 4">SKP4-8</strain>
    </source>
</reference>
<comment type="caution">
    <text evidence="3">The sequence shown here is derived from an EMBL/GenBank/DDBJ whole genome shotgun (WGS) entry which is preliminary data.</text>
</comment>
<evidence type="ECO:0000256" key="1">
    <source>
        <dbReference type="ARBA" id="ARBA00022801"/>
    </source>
</evidence>